<feature type="region of interest" description="Disordered" evidence="1">
    <location>
        <begin position="278"/>
        <end position="407"/>
    </location>
</feature>
<dbReference type="STRING" id="1531966.A0A0A1T264"/>
<feature type="compositionally biased region" description="Basic and acidic residues" evidence="1">
    <location>
        <begin position="359"/>
        <end position="369"/>
    </location>
</feature>
<dbReference type="PANTHER" id="PTHR21456:SF1">
    <property type="entry name" value="C2 NT-TYPE DOMAIN-CONTAINING PROTEIN"/>
    <property type="match status" value="1"/>
</dbReference>
<proteinExistence type="predicted"/>
<evidence type="ECO:0000259" key="2">
    <source>
        <dbReference type="PROSITE" id="PS51840"/>
    </source>
</evidence>
<dbReference type="PROSITE" id="PS51840">
    <property type="entry name" value="C2_NT"/>
    <property type="match status" value="1"/>
</dbReference>
<evidence type="ECO:0000313" key="3">
    <source>
        <dbReference type="EMBL" id="CEJ91256.1"/>
    </source>
</evidence>
<feature type="compositionally biased region" description="Low complexity" evidence="1">
    <location>
        <begin position="151"/>
        <end position="165"/>
    </location>
</feature>
<evidence type="ECO:0000256" key="1">
    <source>
        <dbReference type="SAM" id="MobiDB-lite"/>
    </source>
</evidence>
<evidence type="ECO:0000313" key="4">
    <source>
        <dbReference type="Proteomes" id="UP000039046"/>
    </source>
</evidence>
<accession>A0A0A1T264</accession>
<sequence>MASFMGKGHRKPKFELHLKVSHLGHTHICIANLRKIYDLNNVPLVSGNSYIKWHLSHSMHAEHRGRTSKCSVANHRVEYAYTKVIQSVRISLDKSNVLSECPIELEIVQEFPGAEKMTLGFVRLNLSEYVEESESFARDSFSSPTRVRHGSSSGISPVSSAPRSSTDTRDPEDGIVRRYLMQDSKVNSTLKIGILMVQVDGERSYIAPALKTAPVFGGIAGFMAPEQLEDDTGPLPVMSKNRETAEVQDLYRRTLAASWSRQPAELPADECIEDIFSGGNGWKTKRDHSSSTADTEDDDAIDGGYNNGTLRPSDIRRIGIRSHQRTNSASSDKSVSTVTGRRHRHHNTSSPRKNGSRHARGDSRDDDLAGRSSRSGSIASLAPTLGSSSGNERGGRTESGYKHPRELDEMEIRDDLVAWKLPGQGLVT</sequence>
<dbReference type="EMBL" id="CDHN01000003">
    <property type="protein sequence ID" value="CEJ91256.1"/>
    <property type="molecule type" value="Genomic_DNA"/>
</dbReference>
<dbReference type="OrthoDB" id="29851at2759"/>
<organism evidence="3 4">
    <name type="scientific">[Torrubiella] hemipterigena</name>
    <dbReference type="NCBI Taxonomy" id="1531966"/>
    <lineage>
        <taxon>Eukaryota</taxon>
        <taxon>Fungi</taxon>
        <taxon>Dikarya</taxon>
        <taxon>Ascomycota</taxon>
        <taxon>Pezizomycotina</taxon>
        <taxon>Sordariomycetes</taxon>
        <taxon>Hypocreomycetidae</taxon>
        <taxon>Hypocreales</taxon>
        <taxon>Clavicipitaceae</taxon>
        <taxon>Clavicipitaceae incertae sedis</taxon>
        <taxon>'Torrubiella' clade</taxon>
    </lineage>
</organism>
<dbReference type="AlphaFoldDB" id="A0A0A1T264"/>
<feature type="compositionally biased region" description="Polar residues" evidence="1">
    <location>
        <begin position="325"/>
        <end position="339"/>
    </location>
</feature>
<dbReference type="PANTHER" id="PTHR21456">
    <property type="entry name" value="FAMILY WITH SEQUENCE SIMILARITY 102"/>
    <property type="match status" value="1"/>
</dbReference>
<feature type="domain" description="C2 NT-type" evidence="2">
    <location>
        <begin position="20"/>
        <end position="198"/>
    </location>
</feature>
<gene>
    <name evidence="3" type="ORF">VHEMI06980</name>
</gene>
<dbReference type="InterPro" id="IPR039931">
    <property type="entry name" value="EEIG1/2-like"/>
</dbReference>
<dbReference type="Pfam" id="PF10358">
    <property type="entry name" value="NT-C2"/>
    <property type="match status" value="1"/>
</dbReference>
<dbReference type="Proteomes" id="UP000039046">
    <property type="component" value="Unassembled WGS sequence"/>
</dbReference>
<keyword evidence="4" id="KW-1185">Reference proteome</keyword>
<feature type="compositionally biased region" description="Low complexity" evidence="1">
    <location>
        <begin position="370"/>
        <end position="381"/>
    </location>
</feature>
<reference evidence="3 4" key="1">
    <citation type="journal article" date="2015" name="Genome Announc.">
        <title>Draft Genome Sequence and Gene Annotation of the Entomopathogenic Fungus Verticillium hemipterigenum.</title>
        <authorList>
            <person name="Horn F."/>
            <person name="Habel A."/>
            <person name="Scharf D.H."/>
            <person name="Dworschak J."/>
            <person name="Brakhage A.A."/>
            <person name="Guthke R."/>
            <person name="Hertweck C."/>
            <person name="Linde J."/>
        </authorList>
    </citation>
    <scope>NUCLEOTIDE SEQUENCE [LARGE SCALE GENOMIC DNA]</scope>
</reference>
<dbReference type="InterPro" id="IPR019448">
    <property type="entry name" value="NT-C2"/>
</dbReference>
<feature type="compositionally biased region" description="Basic and acidic residues" evidence="1">
    <location>
        <begin position="393"/>
        <end position="407"/>
    </location>
</feature>
<protein>
    <recommendedName>
        <fullName evidence="2">C2 NT-type domain-containing protein</fullName>
    </recommendedName>
</protein>
<feature type="region of interest" description="Disordered" evidence="1">
    <location>
        <begin position="140"/>
        <end position="174"/>
    </location>
</feature>
<name>A0A0A1T264_9HYPO</name>